<accession>A0A318Z7F0</accession>
<feature type="region of interest" description="Disordered" evidence="1">
    <location>
        <begin position="354"/>
        <end position="394"/>
    </location>
</feature>
<dbReference type="EMBL" id="KZ821246">
    <property type="protein sequence ID" value="PYH43086.1"/>
    <property type="molecule type" value="Genomic_DNA"/>
</dbReference>
<evidence type="ECO:0008006" key="4">
    <source>
        <dbReference type="Google" id="ProtNLM"/>
    </source>
</evidence>
<dbReference type="STRING" id="1450539.A0A318Z7F0"/>
<feature type="compositionally biased region" description="Basic and acidic residues" evidence="1">
    <location>
        <begin position="359"/>
        <end position="374"/>
    </location>
</feature>
<dbReference type="OrthoDB" id="3594103at2759"/>
<organism evidence="2 3">
    <name type="scientific">Aspergillus saccharolyticus JOP 1030-1</name>
    <dbReference type="NCBI Taxonomy" id="1450539"/>
    <lineage>
        <taxon>Eukaryota</taxon>
        <taxon>Fungi</taxon>
        <taxon>Dikarya</taxon>
        <taxon>Ascomycota</taxon>
        <taxon>Pezizomycotina</taxon>
        <taxon>Eurotiomycetes</taxon>
        <taxon>Eurotiomycetidae</taxon>
        <taxon>Eurotiales</taxon>
        <taxon>Aspergillaceae</taxon>
        <taxon>Aspergillus</taxon>
        <taxon>Aspergillus subgen. Circumdati</taxon>
    </lineage>
</organism>
<evidence type="ECO:0000313" key="2">
    <source>
        <dbReference type="EMBL" id="PYH43086.1"/>
    </source>
</evidence>
<dbReference type="Proteomes" id="UP000248349">
    <property type="component" value="Unassembled WGS sequence"/>
</dbReference>
<feature type="region of interest" description="Disordered" evidence="1">
    <location>
        <begin position="1"/>
        <end position="57"/>
    </location>
</feature>
<feature type="compositionally biased region" description="Basic residues" evidence="1">
    <location>
        <begin position="1"/>
        <end position="12"/>
    </location>
</feature>
<evidence type="ECO:0000313" key="3">
    <source>
        <dbReference type="Proteomes" id="UP000248349"/>
    </source>
</evidence>
<dbReference type="PANTHER" id="PTHR37538:SF1">
    <property type="entry name" value="BTB DOMAIN-CONTAINING PROTEIN"/>
    <property type="match status" value="1"/>
</dbReference>
<protein>
    <recommendedName>
        <fullName evidence="4">BTB domain-containing protein</fullName>
    </recommendedName>
</protein>
<name>A0A318Z7F0_9EURO</name>
<sequence length="488" mass="54382">MVKKRKGRKQKKNNLWGTSDQTASRYLQAADNPVAEMDKIAEPAPEPKPEPVTEPEPLPELVLEGISEPVTVPEPEAVAQLCSEPIPEPLPEPVPEITDEAATASAVEQGDVADVPVTRDNGATEPGSYRAEEATGGPTTSRAPVLLEYTQPNISRKCYTITQNLVRNATTLPCHQDEDGSPLVRLPDVDEDIGHTIIHYLYTGEYQTVKPPSTYELPSLTVEYTRSIFAYRAARYMQIFDKDISIMEIISLGRKAFPRISEEPWFSEYLKARITASFEADEGIFQREQFFEGFGESLDFNKFLGKVMAQVYSSKISAIRYEAGLLGGDNTITIPNVDGEEIASSDCDISITRASLTEEDSHPETKPSSHKEFSLRTTALNGEHPSIGRSSDRDFDHRRRDYLDESVLSTNAEYDEARSSDVKILTPDSGTNIPVASRRPSYSRAELGPCLCPHWEVHSTDRNSWKGCEMCKSYLRRMFAALIFSNKS</sequence>
<dbReference type="AlphaFoldDB" id="A0A318Z7F0"/>
<dbReference type="PANTHER" id="PTHR37538">
    <property type="entry name" value="BTB DOMAIN-CONTAINING PROTEIN"/>
    <property type="match status" value="1"/>
</dbReference>
<feature type="region of interest" description="Disordered" evidence="1">
    <location>
        <begin position="107"/>
        <end position="141"/>
    </location>
</feature>
<feature type="compositionally biased region" description="Basic and acidic residues" evidence="1">
    <location>
        <begin position="36"/>
        <end position="51"/>
    </location>
</feature>
<gene>
    <name evidence="2" type="ORF">BP01DRAFT_375698</name>
</gene>
<reference evidence="2 3" key="1">
    <citation type="submission" date="2016-12" db="EMBL/GenBank/DDBJ databases">
        <title>The genomes of Aspergillus section Nigri reveals drivers in fungal speciation.</title>
        <authorList>
            <consortium name="DOE Joint Genome Institute"/>
            <person name="Vesth T.C."/>
            <person name="Nybo J."/>
            <person name="Theobald S."/>
            <person name="Brandl J."/>
            <person name="Frisvad J.C."/>
            <person name="Nielsen K.F."/>
            <person name="Lyhne E.K."/>
            <person name="Kogle M.E."/>
            <person name="Kuo A."/>
            <person name="Riley R."/>
            <person name="Clum A."/>
            <person name="Nolan M."/>
            <person name="Lipzen A."/>
            <person name="Salamov A."/>
            <person name="Henrissat B."/>
            <person name="Wiebenga A."/>
            <person name="De Vries R.P."/>
            <person name="Grigoriev I.V."/>
            <person name="Mortensen U.H."/>
            <person name="Andersen M.R."/>
            <person name="Baker S.E."/>
        </authorList>
    </citation>
    <scope>NUCLEOTIDE SEQUENCE [LARGE SCALE GENOMIC DNA]</scope>
    <source>
        <strain evidence="2 3">JOP 1030-1</strain>
    </source>
</reference>
<keyword evidence="3" id="KW-1185">Reference proteome</keyword>
<proteinExistence type="predicted"/>
<evidence type="ECO:0000256" key="1">
    <source>
        <dbReference type="SAM" id="MobiDB-lite"/>
    </source>
</evidence>
<feature type="compositionally biased region" description="Polar residues" evidence="1">
    <location>
        <begin position="13"/>
        <end position="25"/>
    </location>
</feature>
<dbReference type="GeneID" id="37078138"/>
<dbReference type="RefSeq" id="XP_025429068.1">
    <property type="nucleotide sequence ID" value="XM_025576909.1"/>
</dbReference>